<comment type="caution">
    <text evidence="8">The sequence shown here is derived from an EMBL/GenBank/DDBJ whole genome shotgun (WGS) entry which is preliminary data.</text>
</comment>
<feature type="transmembrane region" description="Helical" evidence="6">
    <location>
        <begin position="40"/>
        <end position="62"/>
    </location>
</feature>
<keyword evidence="9" id="KW-1185">Reference proteome</keyword>
<dbReference type="RefSeq" id="WP_194507388.1">
    <property type="nucleotide sequence ID" value="NZ_JADILU010000002.1"/>
</dbReference>
<feature type="domain" description="DUF3817" evidence="7">
    <location>
        <begin position="6"/>
        <end position="93"/>
    </location>
</feature>
<keyword evidence="2" id="KW-1003">Cell membrane</keyword>
<sequence>MLSLFKSFKIIALLEGISYLLLFGNMLFIKPYFLDIYKTLLFPMGMAHGLLFITYIILALLFSNKLKWDVKTTLIILVASIIPFGTFYIEKKYLKPIK</sequence>
<keyword evidence="5 6" id="KW-0472">Membrane</keyword>
<proteinExistence type="predicted"/>
<evidence type="ECO:0000256" key="3">
    <source>
        <dbReference type="ARBA" id="ARBA00022692"/>
    </source>
</evidence>
<name>A0ABW5ZNX8_9FLAO</name>
<gene>
    <name evidence="8" type="ORF">ACFS29_00265</name>
</gene>
<keyword evidence="3 6" id="KW-0812">Transmembrane</keyword>
<keyword evidence="4 6" id="KW-1133">Transmembrane helix</keyword>
<evidence type="ECO:0000256" key="6">
    <source>
        <dbReference type="SAM" id="Phobius"/>
    </source>
</evidence>
<dbReference type="InterPro" id="IPR023845">
    <property type="entry name" value="DUF3817_TM"/>
</dbReference>
<evidence type="ECO:0000256" key="5">
    <source>
        <dbReference type="ARBA" id="ARBA00023136"/>
    </source>
</evidence>
<dbReference type="NCBIfam" id="TIGR03954">
    <property type="entry name" value="integ_memb_HG"/>
    <property type="match status" value="1"/>
</dbReference>
<reference evidence="9" key="1">
    <citation type="journal article" date="2019" name="Int. J. Syst. Evol. Microbiol.">
        <title>The Global Catalogue of Microorganisms (GCM) 10K type strain sequencing project: providing services to taxonomists for standard genome sequencing and annotation.</title>
        <authorList>
            <consortium name="The Broad Institute Genomics Platform"/>
            <consortium name="The Broad Institute Genome Sequencing Center for Infectious Disease"/>
            <person name="Wu L."/>
            <person name="Ma J."/>
        </authorList>
    </citation>
    <scope>NUCLEOTIDE SEQUENCE [LARGE SCALE GENOMIC DNA]</scope>
    <source>
        <strain evidence="9">KCTC 32514</strain>
    </source>
</reference>
<comment type="subcellular location">
    <subcellularLocation>
        <location evidence="1">Cell membrane</location>
        <topology evidence="1">Multi-pass membrane protein</topology>
    </subcellularLocation>
</comment>
<evidence type="ECO:0000256" key="1">
    <source>
        <dbReference type="ARBA" id="ARBA00004651"/>
    </source>
</evidence>
<feature type="transmembrane region" description="Helical" evidence="6">
    <location>
        <begin position="6"/>
        <end position="28"/>
    </location>
</feature>
<dbReference type="PANTHER" id="PTHR40077:SF2">
    <property type="entry name" value="MEMBRANE PROTEIN"/>
    <property type="match status" value="1"/>
</dbReference>
<evidence type="ECO:0000313" key="8">
    <source>
        <dbReference type="EMBL" id="MFD2914056.1"/>
    </source>
</evidence>
<evidence type="ECO:0000313" key="9">
    <source>
        <dbReference type="Proteomes" id="UP001597548"/>
    </source>
</evidence>
<evidence type="ECO:0000256" key="4">
    <source>
        <dbReference type="ARBA" id="ARBA00022989"/>
    </source>
</evidence>
<dbReference type="PANTHER" id="PTHR40077">
    <property type="entry name" value="MEMBRANE PROTEIN-RELATED"/>
    <property type="match status" value="1"/>
</dbReference>
<evidence type="ECO:0000259" key="7">
    <source>
        <dbReference type="Pfam" id="PF12823"/>
    </source>
</evidence>
<dbReference type="EMBL" id="JBHUOS010000001">
    <property type="protein sequence ID" value="MFD2914056.1"/>
    <property type="molecule type" value="Genomic_DNA"/>
</dbReference>
<accession>A0ABW5ZNX8</accession>
<feature type="transmembrane region" description="Helical" evidence="6">
    <location>
        <begin position="68"/>
        <end position="89"/>
    </location>
</feature>
<evidence type="ECO:0000256" key="2">
    <source>
        <dbReference type="ARBA" id="ARBA00022475"/>
    </source>
</evidence>
<organism evidence="8 9">
    <name type="scientific">Psychroserpens luteus</name>
    <dbReference type="NCBI Taxonomy" id="1434066"/>
    <lineage>
        <taxon>Bacteria</taxon>
        <taxon>Pseudomonadati</taxon>
        <taxon>Bacteroidota</taxon>
        <taxon>Flavobacteriia</taxon>
        <taxon>Flavobacteriales</taxon>
        <taxon>Flavobacteriaceae</taxon>
        <taxon>Psychroserpens</taxon>
    </lineage>
</organism>
<dbReference type="Pfam" id="PF12823">
    <property type="entry name" value="DUF3817"/>
    <property type="match status" value="1"/>
</dbReference>
<dbReference type="Proteomes" id="UP001597548">
    <property type="component" value="Unassembled WGS sequence"/>
</dbReference>
<protein>
    <submittedName>
        <fullName evidence="8">DUF3817 domain-containing protein</fullName>
    </submittedName>
</protein>